<keyword evidence="4" id="KW-0698">rRNA processing</keyword>
<proteinExistence type="inferred from homology"/>
<feature type="domain" description="RNase III" evidence="5">
    <location>
        <begin position="2"/>
        <end position="131"/>
    </location>
</feature>
<keyword evidence="4" id="KW-0694">RNA-binding</keyword>
<keyword evidence="2 4" id="KW-0255">Endonuclease</keyword>
<dbReference type="PANTHER" id="PTHR34276:SF1">
    <property type="entry name" value="MINI-RIBONUCLEASE 3"/>
    <property type="match status" value="1"/>
</dbReference>
<keyword evidence="4" id="KW-0460">Magnesium</keyword>
<evidence type="ECO:0000256" key="3">
    <source>
        <dbReference type="ARBA" id="ARBA00022801"/>
    </source>
</evidence>
<evidence type="ECO:0000256" key="2">
    <source>
        <dbReference type="ARBA" id="ARBA00022759"/>
    </source>
</evidence>
<dbReference type="SMART" id="SM00535">
    <property type="entry name" value="RIBOc"/>
    <property type="match status" value="1"/>
</dbReference>
<comment type="subunit">
    <text evidence="4">Homodimer.</text>
</comment>
<evidence type="ECO:0000256" key="1">
    <source>
        <dbReference type="ARBA" id="ARBA00022722"/>
    </source>
</evidence>
<keyword evidence="7" id="KW-1185">Reference proteome</keyword>
<dbReference type="SUPFAM" id="SSF69065">
    <property type="entry name" value="RNase III domain-like"/>
    <property type="match status" value="1"/>
</dbReference>
<comment type="caution">
    <text evidence="6">The sequence shown here is derived from an EMBL/GenBank/DDBJ whole genome shotgun (WGS) entry which is preliminary data.</text>
</comment>
<dbReference type="PIRSF" id="PIRSF005520">
    <property type="entry name" value="UCP005520"/>
    <property type="match status" value="1"/>
</dbReference>
<keyword evidence="4" id="KW-0699">rRNA-binding</keyword>
<comment type="cofactor">
    <cofactor evidence="4">
        <name>Mg(2+)</name>
        <dbReference type="ChEBI" id="CHEBI:18420"/>
    </cofactor>
</comment>
<name>A0ABS2SZH5_9BACI</name>
<dbReference type="InterPro" id="IPR000999">
    <property type="entry name" value="RNase_III_dom"/>
</dbReference>
<keyword evidence="4" id="KW-0690">Ribosome biogenesis</keyword>
<dbReference type="PANTHER" id="PTHR34276">
    <property type="entry name" value="MINI-RIBONUCLEASE 3"/>
    <property type="match status" value="1"/>
</dbReference>
<protein>
    <recommendedName>
        <fullName evidence="4">Mini-ribonuclease 3</fullName>
        <shortName evidence="4">Mini-3</shortName>
        <shortName evidence="4">Mini-RNase 3</shortName>
        <ecNumber evidence="4">3.1.26.-</ecNumber>
    </recommendedName>
    <alternativeName>
        <fullName evidence="4">Mini-RNase III</fullName>
        <shortName evidence="4">Mini-III</shortName>
    </alternativeName>
</protein>
<comment type="function">
    <text evidence="4">Involved in correct processing of both the 5' and 3' ends of 23S rRNA precursor. Processes 30S rRNA precursor transcript even in absence of ribonuclease 3 (Rnc); Rnc processes 30S rRNA into smaller rRNA precursors.</text>
</comment>
<dbReference type="HAMAP" id="MF_01468">
    <property type="entry name" value="RNase_Mini_III"/>
    <property type="match status" value="1"/>
</dbReference>
<evidence type="ECO:0000313" key="6">
    <source>
        <dbReference type="EMBL" id="MBM7840922.1"/>
    </source>
</evidence>
<accession>A0ABS2SZH5</accession>
<feature type="active site" evidence="4">
    <location>
        <position position="20"/>
    </location>
</feature>
<organism evidence="6 7">
    <name type="scientific">Shouchella xiaoxiensis</name>
    <dbReference type="NCBI Taxonomy" id="766895"/>
    <lineage>
        <taxon>Bacteria</taxon>
        <taxon>Bacillati</taxon>
        <taxon>Bacillota</taxon>
        <taxon>Bacilli</taxon>
        <taxon>Bacillales</taxon>
        <taxon>Bacillaceae</taxon>
        <taxon>Shouchella</taxon>
    </lineage>
</organism>
<comment type="similarity">
    <text evidence="4">Belongs to the MrnC RNase family.</text>
</comment>
<dbReference type="Proteomes" id="UP001179280">
    <property type="component" value="Unassembled WGS sequence"/>
</dbReference>
<dbReference type="Pfam" id="PF00636">
    <property type="entry name" value="Ribonuclease_3"/>
    <property type="match status" value="1"/>
</dbReference>
<dbReference type="InterPro" id="IPR036389">
    <property type="entry name" value="RNase_III_sf"/>
</dbReference>
<dbReference type="GO" id="GO:0016787">
    <property type="term" value="F:hydrolase activity"/>
    <property type="evidence" value="ECO:0007669"/>
    <property type="project" value="UniProtKB-KW"/>
</dbReference>
<comment type="subcellular location">
    <subcellularLocation>
        <location evidence="4">Cytoplasm</location>
    </subcellularLocation>
</comment>
<sequence>MKSEMDWRQLNGLALAYMGDAVFEKHVRYELLKQGAVKPNKLHKTATNYVSAKAQAYILHELYQQEFLSEAEQAVVRRGRNAKSNSVPKNTDMTTYRNSTGFEALIGYLFITKENERLETIMNKAVLLIHTKGEET</sequence>
<dbReference type="EMBL" id="JAFBCV010000018">
    <property type="protein sequence ID" value="MBM7840922.1"/>
    <property type="molecule type" value="Genomic_DNA"/>
</dbReference>
<gene>
    <name evidence="4" type="primary">mrnC</name>
    <name evidence="6" type="ORF">JOC54_004215</name>
</gene>
<evidence type="ECO:0000313" key="7">
    <source>
        <dbReference type="Proteomes" id="UP001179280"/>
    </source>
</evidence>
<dbReference type="EC" id="3.1.26.-" evidence="4"/>
<dbReference type="Gene3D" id="1.10.1520.10">
    <property type="entry name" value="Ribonuclease III domain"/>
    <property type="match status" value="1"/>
</dbReference>
<keyword evidence="1 4" id="KW-0540">Nuclease</keyword>
<keyword evidence="3 4" id="KW-0378">Hydrolase</keyword>
<evidence type="ECO:0000256" key="4">
    <source>
        <dbReference type="HAMAP-Rule" id="MF_01468"/>
    </source>
</evidence>
<keyword evidence="4" id="KW-0963">Cytoplasm</keyword>
<evidence type="ECO:0000259" key="5">
    <source>
        <dbReference type="SMART" id="SM00535"/>
    </source>
</evidence>
<dbReference type="InterPro" id="IPR008226">
    <property type="entry name" value="Mini3_fam"/>
</dbReference>
<reference evidence="6" key="1">
    <citation type="submission" date="2021-01" db="EMBL/GenBank/DDBJ databases">
        <title>Genomic Encyclopedia of Type Strains, Phase IV (KMG-IV): sequencing the most valuable type-strain genomes for metagenomic binning, comparative biology and taxonomic classification.</title>
        <authorList>
            <person name="Goeker M."/>
        </authorList>
    </citation>
    <scope>NUCLEOTIDE SEQUENCE</scope>
    <source>
        <strain evidence="6">DSM 21943</strain>
    </source>
</reference>